<dbReference type="InterPro" id="IPR055256">
    <property type="entry name" value="KH_1_KHDC4/BBP-like"/>
</dbReference>
<keyword evidence="7" id="KW-1185">Reference proteome</keyword>
<evidence type="ECO:0000313" key="8">
    <source>
        <dbReference type="WBParaSite" id="BXY_0621000.1"/>
    </source>
</evidence>
<dbReference type="Pfam" id="PF22675">
    <property type="entry name" value="KH-I_KHDC4-BBP"/>
    <property type="match status" value="1"/>
</dbReference>
<dbReference type="InterPro" id="IPR045071">
    <property type="entry name" value="BBP-like"/>
</dbReference>
<dbReference type="GO" id="GO:0003729">
    <property type="term" value="F:mRNA binding"/>
    <property type="evidence" value="ECO:0007669"/>
    <property type="project" value="TreeGrafter"/>
</dbReference>
<dbReference type="WBParaSite" id="BXY_0621000.1">
    <property type="protein sequence ID" value="BXY_0621000.1"/>
    <property type="gene ID" value="BXY_0621000"/>
</dbReference>
<keyword evidence="2" id="KW-0175">Coiled coil</keyword>
<dbReference type="Proteomes" id="UP000095284">
    <property type="component" value="Unplaced"/>
</dbReference>
<keyword evidence="1" id="KW-0694">RNA-binding</keyword>
<dbReference type="eggNOG" id="KOG1588">
    <property type="taxonomic scope" value="Eukaryota"/>
</dbReference>
<name>A0A1I7RZN8_BURXY</name>
<dbReference type="AlphaFoldDB" id="A0A1I7RZN8"/>
<feature type="coiled-coil region" evidence="2">
    <location>
        <begin position="45"/>
        <end position="72"/>
    </location>
</feature>
<dbReference type="SMR" id="A0A1I7RZN8"/>
<evidence type="ECO:0000256" key="2">
    <source>
        <dbReference type="SAM" id="Coils"/>
    </source>
</evidence>
<evidence type="ECO:0000256" key="1">
    <source>
        <dbReference type="ARBA" id="ARBA00022884"/>
    </source>
</evidence>
<evidence type="ECO:0000259" key="4">
    <source>
        <dbReference type="SMART" id="SM00322"/>
    </source>
</evidence>
<dbReference type="EMBL" id="CAJFCV020000003">
    <property type="protein sequence ID" value="CAG9111479.1"/>
    <property type="molecule type" value="Genomic_DNA"/>
</dbReference>
<accession>A0A1I7RZN8</accession>
<dbReference type="Proteomes" id="UP000582659">
    <property type="component" value="Unassembled WGS sequence"/>
</dbReference>
<reference evidence="5" key="2">
    <citation type="submission" date="2020-09" db="EMBL/GenBank/DDBJ databases">
        <authorList>
            <person name="Kikuchi T."/>
        </authorList>
    </citation>
    <scope>NUCLEOTIDE SEQUENCE</scope>
    <source>
        <strain evidence="5">Ka4C1</strain>
    </source>
</reference>
<feature type="domain" description="K Homology" evidence="4">
    <location>
        <begin position="111"/>
        <end position="203"/>
    </location>
</feature>
<dbReference type="GO" id="GO:0005634">
    <property type="term" value="C:nucleus"/>
    <property type="evidence" value="ECO:0007669"/>
    <property type="project" value="TreeGrafter"/>
</dbReference>
<evidence type="ECO:0000313" key="7">
    <source>
        <dbReference type="Proteomes" id="UP000659654"/>
    </source>
</evidence>
<sequence length="234" mass="25940">MSSAPVPTIPKPGPVLDNVGRPPQRTPVHSQAGGDAMGKGRVSVIDTVKAILRKKEKEVAELAAKSALKQEQPAKKADPKPISDQVEVEYLDEVPDGVNGHRGPIAQPGKFVRCAKMFIPEVENYNFIGRIIGPRGMSVRRIETETTCKFQIRGKRSVKDPLREAQLRGKPGWLHLEEPLHVLITCVDDDLDRCNERLDRGVSAVQGLLTPTYDEFKRQQLVQLALINGTYRPL</sequence>
<dbReference type="Gene3D" id="3.30.1370.10">
    <property type="entry name" value="K Homology domain, type 1"/>
    <property type="match status" value="1"/>
</dbReference>
<proteinExistence type="predicted"/>
<dbReference type="SMART" id="SM00322">
    <property type="entry name" value="KH"/>
    <property type="match status" value="1"/>
</dbReference>
<dbReference type="InterPro" id="IPR004087">
    <property type="entry name" value="KH_dom"/>
</dbReference>
<evidence type="ECO:0000313" key="5">
    <source>
        <dbReference type="EMBL" id="CAD5222984.1"/>
    </source>
</evidence>
<dbReference type="InterPro" id="IPR036612">
    <property type="entry name" value="KH_dom_type_1_sf"/>
</dbReference>
<dbReference type="PANTHER" id="PTHR11208">
    <property type="entry name" value="RNA-BINDING PROTEIN RELATED"/>
    <property type="match status" value="1"/>
</dbReference>
<dbReference type="Proteomes" id="UP000659654">
    <property type="component" value="Unassembled WGS sequence"/>
</dbReference>
<gene>
    <name evidence="5" type="ORF">BXYJ_LOCUS7752</name>
</gene>
<dbReference type="EMBL" id="CAJFDI010000003">
    <property type="protein sequence ID" value="CAD5222984.1"/>
    <property type="molecule type" value="Genomic_DNA"/>
</dbReference>
<protein>
    <submittedName>
        <fullName evidence="5">(pine wood nematode) hypothetical protein</fullName>
    </submittedName>
    <submittedName>
        <fullName evidence="8">KH domain-containing protein</fullName>
    </submittedName>
</protein>
<dbReference type="GO" id="GO:0048024">
    <property type="term" value="P:regulation of mRNA splicing, via spliceosome"/>
    <property type="evidence" value="ECO:0007669"/>
    <property type="project" value="TreeGrafter"/>
</dbReference>
<reference evidence="8" key="1">
    <citation type="submission" date="2016-11" db="UniProtKB">
        <authorList>
            <consortium name="WormBaseParasite"/>
        </authorList>
    </citation>
    <scope>IDENTIFICATION</scope>
</reference>
<feature type="region of interest" description="Disordered" evidence="3">
    <location>
        <begin position="1"/>
        <end position="39"/>
    </location>
</feature>
<dbReference type="OrthoDB" id="6777263at2759"/>
<evidence type="ECO:0000313" key="6">
    <source>
        <dbReference type="Proteomes" id="UP000095284"/>
    </source>
</evidence>
<dbReference type="PANTHER" id="PTHR11208:SF147">
    <property type="entry name" value="RNA-BINDING PROTEIN ASD-2"/>
    <property type="match status" value="1"/>
</dbReference>
<organism evidence="6 8">
    <name type="scientific">Bursaphelenchus xylophilus</name>
    <name type="common">Pinewood nematode worm</name>
    <name type="synonym">Aphelenchoides xylophilus</name>
    <dbReference type="NCBI Taxonomy" id="6326"/>
    <lineage>
        <taxon>Eukaryota</taxon>
        <taxon>Metazoa</taxon>
        <taxon>Ecdysozoa</taxon>
        <taxon>Nematoda</taxon>
        <taxon>Chromadorea</taxon>
        <taxon>Rhabditida</taxon>
        <taxon>Tylenchina</taxon>
        <taxon>Tylenchomorpha</taxon>
        <taxon>Aphelenchoidea</taxon>
        <taxon>Aphelenchoididae</taxon>
        <taxon>Bursaphelenchus</taxon>
    </lineage>
</organism>
<dbReference type="SUPFAM" id="SSF54791">
    <property type="entry name" value="Eukaryotic type KH-domain (KH-domain type I)"/>
    <property type="match status" value="1"/>
</dbReference>
<evidence type="ECO:0000256" key="3">
    <source>
        <dbReference type="SAM" id="MobiDB-lite"/>
    </source>
</evidence>